<dbReference type="InterPro" id="IPR013495">
    <property type="entry name" value="CHP02679"/>
</dbReference>
<dbReference type="AlphaFoldDB" id="A0A4V1ZHD1"/>
<keyword evidence="5" id="KW-1185">Reference proteome</keyword>
<feature type="region of interest" description="Disordered" evidence="1">
    <location>
        <begin position="631"/>
        <end position="676"/>
    </location>
</feature>
<sequence length="676" mass="70632">MGPAAVHVHVRFCRRGHGPGVGLTRGRSLVPSDRRDPPGILISWLSQRLRSTRPCGTASRPRRSVAGSLRASSSNSCSRRGCARSGSRRSARRWSRPPATPPNPARQRVSRSASRLASPPADSEASRHGRLVAVTPSAVQPVVSSATAPPGADVTALRRLLGGADVAWLVQRVRGKIATGHTGRLSGTVQLRKPTPDERDGAVRLVGPPSRLSRSSSTLHVNLGTLDDLLVQGIWPRGLADAVLVLTGPVATWPRERAVVDAAWVHAAAAFTPALLVDPVLETWWGAWCASGHLRRAGLDDPVAARRLAADAAACLCALPTTGEPLAVFARRITGDAHALDRTRPLSGLVLAAVHALELGSPAHGHAAAQPEARAHGLAAAQPDAAVAEELPASRGIWASAGLLPSIASATVLCLGVQGDPFARRRGLLAASATAAALTGWCTAGVPVALTLDQIRSGGVGVVPSDGVVHVCTSAIVMEAVAAEATRRADLAASTLSGDRATPILVCTDGPPGAAALELLERLSWAGAEVRFHGDFDWEGLQIGVALAERIPWAPWRFGTMDYAQAVAALAAGELSEATVDRRHLGRRGESVTSPWDPALAEAMERCGEVIEESEVVDWLVTDLLDPVRLEPVSPAPALPPEPARPDPDDVAGELRDEIDGEVRDGVDGETRPAAP</sequence>
<feature type="compositionally biased region" description="Basic and acidic residues" evidence="1">
    <location>
        <begin position="644"/>
        <end position="676"/>
    </location>
</feature>
<feature type="compositionally biased region" description="Low complexity" evidence="1">
    <location>
        <begin position="105"/>
        <end position="121"/>
    </location>
</feature>
<evidence type="ECO:0000256" key="1">
    <source>
        <dbReference type="SAM" id="MobiDB-lite"/>
    </source>
</evidence>
<feature type="domain" description="DUF2399" evidence="2">
    <location>
        <begin position="449"/>
        <end position="624"/>
    </location>
</feature>
<evidence type="ECO:0000313" key="5">
    <source>
        <dbReference type="Proteomes" id="UP000293764"/>
    </source>
</evidence>
<feature type="domain" description="Conserved hypothetical protein CHP02679 N terminus" evidence="3">
    <location>
        <begin position="186"/>
        <end position="418"/>
    </location>
</feature>
<feature type="compositionally biased region" description="Basic residues" evidence="1">
    <location>
        <begin position="86"/>
        <end position="95"/>
    </location>
</feature>
<feature type="compositionally biased region" description="Low complexity" evidence="1">
    <location>
        <begin position="64"/>
        <end position="85"/>
    </location>
</feature>
<dbReference type="InterPro" id="IPR024465">
    <property type="entry name" value="DUF2399"/>
</dbReference>
<reference evidence="4 5" key="1">
    <citation type="submission" date="2019-01" db="EMBL/GenBank/DDBJ databases">
        <title>Novel species of Cellulomonas.</title>
        <authorList>
            <person name="Liu Q."/>
            <person name="Xin Y.-H."/>
        </authorList>
    </citation>
    <scope>NUCLEOTIDE SEQUENCE [LARGE SCALE GENOMIC DNA]</scope>
    <source>
        <strain evidence="4 5">HLT2-17</strain>
    </source>
</reference>
<feature type="region of interest" description="Disordered" evidence="1">
    <location>
        <begin position="187"/>
        <end position="216"/>
    </location>
</feature>
<comment type="caution">
    <text evidence="4">The sequence shown here is derived from an EMBL/GenBank/DDBJ whole genome shotgun (WGS) entry which is preliminary data.</text>
</comment>
<gene>
    <name evidence="4" type="ORF">EUA98_07815</name>
</gene>
<feature type="region of interest" description="Disordered" evidence="1">
    <location>
        <begin position="17"/>
        <end position="37"/>
    </location>
</feature>
<dbReference type="Pfam" id="PF11796">
    <property type="entry name" value="DUF3323"/>
    <property type="match status" value="1"/>
</dbReference>
<protein>
    <submittedName>
        <fullName evidence="4">TIGR02679 family protein</fullName>
    </submittedName>
</protein>
<proteinExistence type="predicted"/>
<dbReference type="Proteomes" id="UP000293764">
    <property type="component" value="Unassembled WGS sequence"/>
</dbReference>
<evidence type="ECO:0000259" key="3">
    <source>
        <dbReference type="Pfam" id="PF11796"/>
    </source>
</evidence>
<evidence type="ECO:0000259" key="2">
    <source>
        <dbReference type="Pfam" id="PF09664"/>
    </source>
</evidence>
<dbReference type="NCBIfam" id="TIGR02679">
    <property type="entry name" value="TIGR02679 family protein"/>
    <property type="match status" value="1"/>
</dbReference>
<dbReference type="Pfam" id="PF09664">
    <property type="entry name" value="DUF2399"/>
    <property type="match status" value="1"/>
</dbReference>
<dbReference type="InterPro" id="IPR024466">
    <property type="entry name" value="CHP02679_N"/>
</dbReference>
<organism evidence="4 5">
    <name type="scientific">Pengzhenrongella frigida</name>
    <dbReference type="NCBI Taxonomy" id="1259133"/>
    <lineage>
        <taxon>Bacteria</taxon>
        <taxon>Bacillati</taxon>
        <taxon>Actinomycetota</taxon>
        <taxon>Actinomycetes</taxon>
        <taxon>Micrococcales</taxon>
        <taxon>Pengzhenrongella</taxon>
    </lineage>
</organism>
<dbReference type="OrthoDB" id="8188786at2"/>
<name>A0A4V1ZHD1_9MICO</name>
<feature type="region of interest" description="Disordered" evidence="1">
    <location>
        <begin position="51"/>
        <end position="128"/>
    </location>
</feature>
<accession>A0A4V1ZHD1</accession>
<dbReference type="EMBL" id="SDWW01000014">
    <property type="protein sequence ID" value="RYV51624.1"/>
    <property type="molecule type" value="Genomic_DNA"/>
</dbReference>
<feature type="compositionally biased region" description="Pro residues" evidence="1">
    <location>
        <begin position="634"/>
        <end position="643"/>
    </location>
</feature>
<evidence type="ECO:0000313" key="4">
    <source>
        <dbReference type="EMBL" id="RYV51624.1"/>
    </source>
</evidence>